<evidence type="ECO:0000256" key="2">
    <source>
        <dbReference type="ARBA" id="ARBA00022603"/>
    </source>
</evidence>
<dbReference type="SUPFAM" id="SSF53335">
    <property type="entry name" value="S-adenosyl-L-methionine-dependent methyltransferases"/>
    <property type="match status" value="1"/>
</dbReference>
<dbReference type="OrthoDB" id="1298661at2759"/>
<comment type="catalytic activity">
    <reaction evidence="9">
        <text>N-terminal L-prolyl-L-prolyl-L-lysyl-[protein] + 2 S-adenosyl-L-methionine = N-terminal N,N-dimethyl-L-prolyl-L-prolyl-L-lysyl-[protein] + 2 S-adenosyl-L-homocysteine + 2 H(+)</text>
        <dbReference type="Rhea" id="RHEA:54736"/>
        <dbReference type="Rhea" id="RHEA-COMP:13787"/>
        <dbReference type="Rhea" id="RHEA-COMP:13974"/>
        <dbReference type="ChEBI" id="CHEBI:15378"/>
        <dbReference type="ChEBI" id="CHEBI:57856"/>
        <dbReference type="ChEBI" id="CHEBI:59789"/>
        <dbReference type="ChEBI" id="CHEBI:138059"/>
        <dbReference type="ChEBI" id="CHEBI:138318"/>
        <dbReference type="EC" id="2.1.1.244"/>
    </reaction>
</comment>
<evidence type="ECO:0000256" key="4">
    <source>
        <dbReference type="ARBA" id="ARBA00022691"/>
    </source>
</evidence>
<comment type="caution">
    <text evidence="13">The sequence shown here is derived from an EMBL/GenBank/DDBJ whole genome shotgun (WGS) entry which is preliminary data.</text>
</comment>
<dbReference type="InterPro" id="IPR008576">
    <property type="entry name" value="MeTrfase_NTM1"/>
</dbReference>
<feature type="binding site" evidence="11">
    <location>
        <begin position="173"/>
        <end position="174"/>
    </location>
    <ligand>
        <name>S-adenosyl-L-methionine</name>
        <dbReference type="ChEBI" id="CHEBI:59789"/>
    </ligand>
</feature>
<evidence type="ECO:0000256" key="1">
    <source>
        <dbReference type="ARBA" id="ARBA00009059"/>
    </source>
</evidence>
<accession>A0A5B7DTG7</accession>
<evidence type="ECO:0000256" key="6">
    <source>
        <dbReference type="ARBA" id="ARBA00039449"/>
    </source>
</evidence>
<evidence type="ECO:0000256" key="3">
    <source>
        <dbReference type="ARBA" id="ARBA00022679"/>
    </source>
</evidence>
<evidence type="ECO:0000256" key="12">
    <source>
        <dbReference type="SAM" id="MobiDB-lite"/>
    </source>
</evidence>
<feature type="region of interest" description="Disordered" evidence="12">
    <location>
        <begin position="1"/>
        <end position="52"/>
    </location>
</feature>
<dbReference type="Gene3D" id="3.40.50.150">
    <property type="entry name" value="Vaccinia Virus protein VP39"/>
    <property type="match status" value="1"/>
</dbReference>
<evidence type="ECO:0000256" key="7">
    <source>
        <dbReference type="ARBA" id="ARBA00043129"/>
    </source>
</evidence>
<dbReference type="PIRSF" id="PIRSF016958">
    <property type="entry name" value="DUF858_MeTrfase_lik"/>
    <property type="match status" value="1"/>
</dbReference>
<comment type="catalytic activity">
    <reaction evidence="10">
        <text>N-terminal L-alanyl-L-prolyl-L-lysyl-[protein] + 3 S-adenosyl-L-methionine = N-terminal N,N,N-trimethyl-L-alanyl-L-prolyl-L-lysyl-[protein] + 3 S-adenosyl-L-homocysteine + 3 H(+)</text>
        <dbReference type="Rhea" id="RHEA:54712"/>
        <dbReference type="Rhea" id="RHEA-COMP:13785"/>
        <dbReference type="Rhea" id="RHEA-COMP:13971"/>
        <dbReference type="ChEBI" id="CHEBI:15378"/>
        <dbReference type="ChEBI" id="CHEBI:57856"/>
        <dbReference type="ChEBI" id="CHEBI:59789"/>
        <dbReference type="ChEBI" id="CHEBI:138057"/>
        <dbReference type="ChEBI" id="CHEBI:138315"/>
        <dbReference type="EC" id="2.1.1.244"/>
    </reaction>
</comment>
<reference evidence="13 14" key="1">
    <citation type="submission" date="2019-05" db="EMBL/GenBank/DDBJ databases">
        <title>Another draft genome of Portunus trituberculatus and its Hox gene families provides insights of decapod evolution.</title>
        <authorList>
            <person name="Jeong J.-H."/>
            <person name="Song I."/>
            <person name="Kim S."/>
            <person name="Choi T."/>
            <person name="Kim D."/>
            <person name="Ryu S."/>
            <person name="Kim W."/>
        </authorList>
    </citation>
    <scope>NUCLEOTIDE SEQUENCE [LARGE SCALE GENOMIC DNA]</scope>
    <source>
        <tissue evidence="13">Muscle</tissue>
    </source>
</reference>
<dbReference type="Proteomes" id="UP000324222">
    <property type="component" value="Unassembled WGS sequence"/>
</dbReference>
<dbReference type="AlphaFoldDB" id="A0A5B7DTG7"/>
<proteinExistence type="inferred from homology"/>
<keyword evidence="3 13" id="KW-0808">Transferase</keyword>
<evidence type="ECO:0000256" key="10">
    <source>
        <dbReference type="ARBA" id="ARBA00048167"/>
    </source>
</evidence>
<sequence>MQNSKIIKSTGTTTTTTTEPAHTTTMSTEEPACAAADPEADTADNDSEEEEDEEYAKKVKLVQENPAFYTDAAAYWNNVPATVNGMLGGFAHINAPDICGSEIFLQSIFKMKNAPGHGRAVDCGAGIGRITKHLLQKHFGKVDLVEQCQSFLDRAKESLKSSPKVGEYLCQGLQHFAPEPGTYDVVWSQWVLGHLTDEDLENFFRRMARGLKPNGVVVVKENVTSSGIVELDEQDSSVTRPESLLLEIIDKAALRVIKNTKQNNLPKGLYEVKMLCLRPK</sequence>
<organism evidence="13 14">
    <name type="scientific">Portunus trituberculatus</name>
    <name type="common">Swimming crab</name>
    <name type="synonym">Neptunus trituberculatus</name>
    <dbReference type="NCBI Taxonomy" id="210409"/>
    <lineage>
        <taxon>Eukaryota</taxon>
        <taxon>Metazoa</taxon>
        <taxon>Ecdysozoa</taxon>
        <taxon>Arthropoda</taxon>
        <taxon>Crustacea</taxon>
        <taxon>Multicrustacea</taxon>
        <taxon>Malacostraca</taxon>
        <taxon>Eumalacostraca</taxon>
        <taxon>Eucarida</taxon>
        <taxon>Decapoda</taxon>
        <taxon>Pleocyemata</taxon>
        <taxon>Brachyura</taxon>
        <taxon>Eubrachyura</taxon>
        <taxon>Portunoidea</taxon>
        <taxon>Portunidae</taxon>
        <taxon>Portuninae</taxon>
        <taxon>Portunus</taxon>
    </lineage>
</organism>
<dbReference type="EMBL" id="VSRR010001312">
    <property type="protein sequence ID" value="MPC24293.1"/>
    <property type="molecule type" value="Genomic_DNA"/>
</dbReference>
<evidence type="ECO:0000256" key="11">
    <source>
        <dbReference type="PIRSR" id="PIRSR016958-1"/>
    </source>
</evidence>
<dbReference type="PANTHER" id="PTHR12753:SF0">
    <property type="entry name" value="ALPHA N-TERMINAL PROTEIN METHYLTRANSFERASE 1"/>
    <property type="match status" value="1"/>
</dbReference>
<dbReference type="EC" id="2.1.1.244" evidence="5"/>
<evidence type="ECO:0000256" key="8">
    <source>
        <dbReference type="ARBA" id="ARBA00047306"/>
    </source>
</evidence>
<comment type="catalytic activity">
    <reaction evidence="8">
        <text>N-terminal L-seryl-L-prolyl-L-lysyl-[protein] + 3 S-adenosyl-L-methionine = N-terminal N,N,N-trimethyl-L-seryl-L-prolyl-L-lysyl-[protein] + 3 S-adenosyl-L-homocysteine + 3 H(+)</text>
        <dbReference type="Rhea" id="RHEA:54724"/>
        <dbReference type="Rhea" id="RHEA-COMP:13789"/>
        <dbReference type="Rhea" id="RHEA-COMP:13973"/>
        <dbReference type="ChEBI" id="CHEBI:15378"/>
        <dbReference type="ChEBI" id="CHEBI:57856"/>
        <dbReference type="ChEBI" id="CHEBI:59789"/>
        <dbReference type="ChEBI" id="CHEBI:138061"/>
        <dbReference type="ChEBI" id="CHEBI:138317"/>
        <dbReference type="EC" id="2.1.1.244"/>
    </reaction>
</comment>
<protein>
    <recommendedName>
        <fullName evidence="6">Alpha N-terminal protein methyltransferase 1</fullName>
        <ecNumber evidence="5">2.1.1.244</ecNumber>
    </recommendedName>
    <alternativeName>
        <fullName evidence="7">X-Pro-Lys N-terminal protein methyltransferase 1</fullName>
    </alternativeName>
</protein>
<comment type="similarity">
    <text evidence="1">Belongs to the methyltransferase superfamily. NTM1 family.</text>
</comment>
<feature type="binding site" evidence="11">
    <location>
        <position position="129"/>
    </location>
    <ligand>
        <name>S-adenosyl-L-methionine</name>
        <dbReference type="ChEBI" id="CHEBI:59789"/>
    </ligand>
</feature>
<name>A0A5B7DTG7_PORTR</name>
<evidence type="ECO:0000256" key="5">
    <source>
        <dbReference type="ARBA" id="ARBA00039112"/>
    </source>
</evidence>
<dbReference type="GO" id="GO:0071885">
    <property type="term" value="F:N-terminal protein N-methyltransferase activity"/>
    <property type="evidence" value="ECO:0007669"/>
    <property type="project" value="UniProtKB-EC"/>
</dbReference>
<keyword evidence="4 11" id="KW-0949">S-adenosyl-L-methionine</keyword>
<dbReference type="InterPro" id="IPR029063">
    <property type="entry name" value="SAM-dependent_MTases_sf"/>
</dbReference>
<dbReference type="Pfam" id="PF05891">
    <property type="entry name" value="Methyltransf_PK"/>
    <property type="match status" value="1"/>
</dbReference>
<dbReference type="CDD" id="cd02440">
    <property type="entry name" value="AdoMet_MTases"/>
    <property type="match status" value="1"/>
</dbReference>
<feature type="compositionally biased region" description="Acidic residues" evidence="12">
    <location>
        <begin position="38"/>
        <end position="52"/>
    </location>
</feature>
<dbReference type="PANTHER" id="PTHR12753">
    <property type="entry name" value="AD-003 - RELATED"/>
    <property type="match status" value="1"/>
</dbReference>
<keyword evidence="2 13" id="KW-0489">Methyltransferase</keyword>
<evidence type="ECO:0000313" key="13">
    <source>
        <dbReference type="EMBL" id="MPC24293.1"/>
    </source>
</evidence>
<gene>
    <name evidence="13" type="primary">NTMT1</name>
    <name evidence="13" type="ORF">E2C01_017374</name>
</gene>
<keyword evidence="14" id="KW-1185">Reference proteome</keyword>
<feature type="binding site" evidence="11">
    <location>
        <position position="189"/>
    </location>
    <ligand>
        <name>S-adenosyl-L-methionine</name>
        <dbReference type="ChEBI" id="CHEBI:59789"/>
    </ligand>
</feature>
<dbReference type="GO" id="GO:0005737">
    <property type="term" value="C:cytoplasm"/>
    <property type="evidence" value="ECO:0007669"/>
    <property type="project" value="TreeGrafter"/>
</dbReference>
<dbReference type="FunFam" id="3.40.50.150:FF:000025">
    <property type="entry name" value="N-terminal Xaa-Pro-Lys N-methyltransferase 1"/>
    <property type="match status" value="1"/>
</dbReference>
<feature type="compositionally biased region" description="Low complexity" evidence="12">
    <location>
        <begin position="10"/>
        <end position="37"/>
    </location>
</feature>
<evidence type="ECO:0000256" key="9">
    <source>
        <dbReference type="ARBA" id="ARBA00047885"/>
    </source>
</evidence>
<feature type="binding site" evidence="11">
    <location>
        <position position="124"/>
    </location>
    <ligand>
        <name>S-adenosyl-L-methionine</name>
        <dbReference type="ChEBI" id="CHEBI:59789"/>
    </ligand>
</feature>
<evidence type="ECO:0000313" key="14">
    <source>
        <dbReference type="Proteomes" id="UP000324222"/>
    </source>
</evidence>
<dbReference type="GO" id="GO:0032259">
    <property type="term" value="P:methylation"/>
    <property type="evidence" value="ECO:0007669"/>
    <property type="project" value="UniProtKB-KW"/>
</dbReference>